<organism evidence="11 13">
    <name type="scientific">Brochothrix thermosphacta</name>
    <name type="common">Microbacterium thermosphactum</name>
    <dbReference type="NCBI Taxonomy" id="2756"/>
    <lineage>
        <taxon>Bacteria</taxon>
        <taxon>Bacillati</taxon>
        <taxon>Bacillota</taxon>
        <taxon>Bacilli</taxon>
        <taxon>Bacillales</taxon>
        <taxon>Listeriaceae</taxon>
        <taxon>Brochothrix</taxon>
    </lineage>
</organism>
<evidence type="ECO:0000256" key="7">
    <source>
        <dbReference type="SAM" id="MobiDB-lite"/>
    </source>
</evidence>
<keyword evidence="4 5" id="KW-0067">ATP-binding</keyword>
<keyword evidence="3 5" id="KW-0347">Helicase</keyword>
<dbReference type="PROSITE" id="PS51195">
    <property type="entry name" value="Q_MOTIF"/>
    <property type="match status" value="1"/>
</dbReference>
<evidence type="ECO:0000256" key="4">
    <source>
        <dbReference type="ARBA" id="ARBA00022840"/>
    </source>
</evidence>
<dbReference type="EC" id="3.6.4.13" evidence="5"/>
<reference evidence="12" key="2">
    <citation type="submission" date="2018-04" db="EMBL/GenBank/DDBJ databases">
        <authorList>
            <person name="Go L.Y."/>
            <person name="Mitchell J.A."/>
        </authorList>
    </citation>
    <scope>NUCLEOTIDE SEQUENCE</scope>
    <source>
        <strain evidence="12">BSAS1 3</strain>
    </source>
</reference>
<comment type="catalytic activity">
    <reaction evidence="5">
        <text>ATP + H2O = ADP + phosphate + H(+)</text>
        <dbReference type="Rhea" id="RHEA:13065"/>
        <dbReference type="ChEBI" id="CHEBI:15377"/>
        <dbReference type="ChEBI" id="CHEBI:15378"/>
        <dbReference type="ChEBI" id="CHEBI:30616"/>
        <dbReference type="ChEBI" id="CHEBI:43474"/>
        <dbReference type="ChEBI" id="CHEBI:456216"/>
        <dbReference type="EC" id="3.6.4.13"/>
    </reaction>
</comment>
<dbReference type="EMBL" id="CP023483">
    <property type="protein sequence ID" value="ATF26781.1"/>
    <property type="molecule type" value="Genomic_DNA"/>
</dbReference>
<dbReference type="Gene3D" id="3.40.50.300">
    <property type="entry name" value="P-loop containing nucleotide triphosphate hydrolases"/>
    <property type="match status" value="2"/>
</dbReference>
<protein>
    <recommendedName>
        <fullName evidence="5">DEAD-box ATP-dependent RNA helicase CshB</fullName>
        <ecNumber evidence="5">3.6.4.13</ecNumber>
    </recommendedName>
</protein>
<evidence type="ECO:0000256" key="2">
    <source>
        <dbReference type="ARBA" id="ARBA00022801"/>
    </source>
</evidence>
<dbReference type="Pfam" id="PF00271">
    <property type="entry name" value="Helicase_C"/>
    <property type="match status" value="1"/>
</dbReference>
<dbReference type="PROSITE" id="PS51194">
    <property type="entry name" value="HELICASE_CTER"/>
    <property type="match status" value="1"/>
</dbReference>
<evidence type="ECO:0000259" key="8">
    <source>
        <dbReference type="PROSITE" id="PS51192"/>
    </source>
</evidence>
<dbReference type="InterPro" id="IPR014014">
    <property type="entry name" value="RNA_helicase_DEAD_Q_motif"/>
</dbReference>
<dbReference type="GO" id="GO:0003724">
    <property type="term" value="F:RNA helicase activity"/>
    <property type="evidence" value="ECO:0007669"/>
    <property type="project" value="UniProtKB-UniRule"/>
</dbReference>
<dbReference type="InterPro" id="IPR044742">
    <property type="entry name" value="DEAD/DEAH_RhlB"/>
</dbReference>
<dbReference type="InterPro" id="IPR027417">
    <property type="entry name" value="P-loop_NTPase"/>
</dbReference>
<comment type="function">
    <text evidence="5">Probable DEAD-box RNA helicase. May work in conjunction with the cold shock proteins to ensure proper initiation of transcription at low and optimal temperatures.</text>
</comment>
<dbReference type="SMART" id="SM00487">
    <property type="entry name" value="DEXDc"/>
    <property type="match status" value="1"/>
</dbReference>
<dbReference type="GO" id="GO:0033592">
    <property type="term" value="F:RNA strand annealing activity"/>
    <property type="evidence" value="ECO:0007669"/>
    <property type="project" value="TreeGrafter"/>
</dbReference>
<dbReference type="PROSITE" id="PS51192">
    <property type="entry name" value="HELICASE_ATP_BIND_1"/>
    <property type="match status" value="1"/>
</dbReference>
<dbReference type="KEGG" id="bths:CNY62_10705"/>
<name>A0A1D2K914_BROTH</name>
<dbReference type="PANTHER" id="PTHR47963:SF1">
    <property type="entry name" value="DEAD-BOX ATP-DEPENDENT RNA HELICASE CSHB"/>
    <property type="match status" value="1"/>
</dbReference>
<keyword evidence="5" id="KW-0346">Stress response</keyword>
<dbReference type="CDD" id="cd18787">
    <property type="entry name" value="SF2_C_DEAD"/>
    <property type="match status" value="1"/>
</dbReference>
<comment type="similarity">
    <text evidence="5">Belongs to the DEAD box helicase family. CshB subfamily.</text>
</comment>
<dbReference type="GO" id="GO:0006401">
    <property type="term" value="P:RNA catabolic process"/>
    <property type="evidence" value="ECO:0007669"/>
    <property type="project" value="UniProtKB-UniRule"/>
</dbReference>
<dbReference type="RefSeq" id="WP_029092610.1">
    <property type="nucleotide sequence ID" value="NZ_CBCPHX010000001.1"/>
</dbReference>
<feature type="region of interest" description="Disordered" evidence="7">
    <location>
        <begin position="419"/>
        <end position="447"/>
    </location>
</feature>
<dbReference type="STRING" id="2756.BFR44_05340"/>
<keyword evidence="2 5" id="KW-0378">Hydrolase</keyword>
<evidence type="ECO:0000313" key="13">
    <source>
        <dbReference type="Proteomes" id="UP000243591"/>
    </source>
</evidence>
<gene>
    <name evidence="5 12" type="primary">cshB</name>
    <name evidence="12" type="ORF">BTBSAS_210014</name>
    <name evidence="11" type="ORF">CNY62_10705</name>
</gene>
<keyword evidence="13" id="KW-1185">Reference proteome</keyword>
<dbReference type="InterPro" id="IPR011545">
    <property type="entry name" value="DEAD/DEAH_box_helicase_dom"/>
</dbReference>
<dbReference type="InterPro" id="IPR050547">
    <property type="entry name" value="DEAD_box_RNA_helicases"/>
</dbReference>
<evidence type="ECO:0000256" key="5">
    <source>
        <dbReference type="HAMAP-Rule" id="MF_01494"/>
    </source>
</evidence>
<dbReference type="OrthoDB" id="9805696at2"/>
<dbReference type="InterPro" id="IPR001650">
    <property type="entry name" value="Helicase_C-like"/>
</dbReference>
<dbReference type="GO" id="GO:0009409">
    <property type="term" value="P:response to cold"/>
    <property type="evidence" value="ECO:0007669"/>
    <property type="project" value="InterPro"/>
</dbReference>
<keyword evidence="1 5" id="KW-0547">Nucleotide-binding</keyword>
<evidence type="ECO:0000313" key="14">
    <source>
        <dbReference type="Proteomes" id="UP000270190"/>
    </source>
</evidence>
<evidence type="ECO:0000256" key="3">
    <source>
        <dbReference type="ARBA" id="ARBA00022806"/>
    </source>
</evidence>
<keyword evidence="5" id="KW-0963">Cytoplasm</keyword>
<evidence type="ECO:0000313" key="11">
    <source>
        <dbReference type="EMBL" id="ATF26781.1"/>
    </source>
</evidence>
<comment type="subcellular location">
    <subcellularLocation>
        <location evidence="5">Cytoplasm</location>
    </subcellularLocation>
</comment>
<dbReference type="PANTHER" id="PTHR47963">
    <property type="entry name" value="DEAD-BOX ATP-DEPENDENT RNA HELICASE 47, MITOCHONDRIAL"/>
    <property type="match status" value="1"/>
</dbReference>
<reference evidence="11 13" key="1">
    <citation type="submission" date="2017-09" db="EMBL/GenBank/DDBJ databases">
        <title>Complete Genome Sequences of Two Strains of the Meat Spoilage Bacterium Brochothrix thermosphacta Isolated from Ground Chicken.</title>
        <authorList>
            <person name="Paoli G.C."/>
            <person name="Wijey C."/>
            <person name="Chen C.-Y."/>
            <person name="Nguyen L."/>
            <person name="Yan X."/>
            <person name="Irwin P.L."/>
        </authorList>
    </citation>
    <scope>NUCLEOTIDE SEQUENCE [LARGE SCALE GENOMIC DNA]</scope>
    <source>
        <strain evidence="11 13">BI</strain>
    </source>
</reference>
<proteinExistence type="inferred from homology"/>
<feature type="domain" description="Helicase C-terminal" evidence="9">
    <location>
        <begin position="239"/>
        <end position="387"/>
    </location>
</feature>
<keyword evidence="5" id="KW-0694">RNA-binding</keyword>
<dbReference type="Pfam" id="PF00270">
    <property type="entry name" value="DEAD"/>
    <property type="match status" value="1"/>
</dbReference>
<dbReference type="Proteomes" id="UP000270190">
    <property type="component" value="Unassembled WGS sequence"/>
</dbReference>
<dbReference type="SMART" id="SM00490">
    <property type="entry name" value="HELICc"/>
    <property type="match status" value="1"/>
</dbReference>
<dbReference type="CDD" id="cd00268">
    <property type="entry name" value="DEADc"/>
    <property type="match status" value="1"/>
</dbReference>
<feature type="domain" description="DEAD-box RNA helicase Q" evidence="10">
    <location>
        <begin position="6"/>
        <end position="34"/>
    </location>
</feature>
<dbReference type="EMBL" id="OUNC01000014">
    <property type="protein sequence ID" value="SPP28484.1"/>
    <property type="molecule type" value="Genomic_DNA"/>
</dbReference>
<dbReference type="GO" id="GO:0005840">
    <property type="term" value="C:ribosome"/>
    <property type="evidence" value="ECO:0007669"/>
    <property type="project" value="TreeGrafter"/>
</dbReference>
<dbReference type="GO" id="GO:0005829">
    <property type="term" value="C:cytosol"/>
    <property type="evidence" value="ECO:0007669"/>
    <property type="project" value="TreeGrafter"/>
</dbReference>
<feature type="domain" description="Helicase ATP-binding" evidence="8">
    <location>
        <begin position="37"/>
        <end position="209"/>
    </location>
</feature>
<evidence type="ECO:0000256" key="6">
    <source>
        <dbReference type="PROSITE-ProRule" id="PRU00552"/>
    </source>
</evidence>
<dbReference type="InterPro" id="IPR030881">
    <property type="entry name" value="CshB"/>
</dbReference>
<dbReference type="GO" id="GO:0016787">
    <property type="term" value="F:hydrolase activity"/>
    <property type="evidence" value="ECO:0007669"/>
    <property type="project" value="UniProtKB-KW"/>
</dbReference>
<evidence type="ECO:0000259" key="10">
    <source>
        <dbReference type="PROSITE" id="PS51195"/>
    </source>
</evidence>
<dbReference type="GO" id="GO:0005524">
    <property type="term" value="F:ATP binding"/>
    <property type="evidence" value="ECO:0007669"/>
    <property type="project" value="UniProtKB-UniRule"/>
</dbReference>
<dbReference type="GeneID" id="66536450"/>
<evidence type="ECO:0000256" key="1">
    <source>
        <dbReference type="ARBA" id="ARBA00022741"/>
    </source>
</evidence>
<dbReference type="Proteomes" id="UP000243591">
    <property type="component" value="Chromosome"/>
</dbReference>
<dbReference type="SUPFAM" id="SSF52540">
    <property type="entry name" value="P-loop containing nucleoside triphosphate hydrolases"/>
    <property type="match status" value="1"/>
</dbReference>
<dbReference type="InterPro" id="IPR014001">
    <property type="entry name" value="Helicase_ATP-bd"/>
</dbReference>
<evidence type="ECO:0000259" key="9">
    <source>
        <dbReference type="PROSITE" id="PS51194"/>
    </source>
</evidence>
<sequence length="447" mass="50772">MTEKKSKFDIFGFKPFINEAIAKKAFFKPTKIQEQLMPTIHRGESAIGQSQTGTGKTHTYLLPLLDKIDPSLNEVQVIITAPSRELATQIHEEARQIAKLSDPEIHTRLMIGGTDKKRAMGQLKTQPQIVIGTPGRIYDLMREKALETYTTTTLVVDEADLMLDMGFLEDVDNIASRLAEKLQILVFSATIPEKLKPFLKKYMENPRYAHIQPEAIISPTVTNVLVDLKSKSREHLIYDITKTMTPFMALIFCNTKADADTLTEFLLEKELNVAKIHGGVPARDRKRIMKQIRNLDFQYVVATDLAARGIDIEGASHVINYNLPDDPDFFIHRAGRTGRAGQEGISISIYEPEDEEKLVALEKRGVEFEYKNLKKGEWIQMADRNRRKYRKEKRDDVDPRIGGMVKKAKANIKPGYKKKINRAIEKNKERAKRAGTRAGKNSQGKHN</sequence>
<evidence type="ECO:0000313" key="12">
    <source>
        <dbReference type="EMBL" id="SPP28484.1"/>
    </source>
</evidence>
<dbReference type="AlphaFoldDB" id="A0A1D2K914"/>
<reference evidence="14" key="3">
    <citation type="submission" date="2018-04" db="EMBL/GenBank/DDBJ databases">
        <authorList>
            <person name="Illikoud N."/>
        </authorList>
    </citation>
    <scope>NUCLEOTIDE SEQUENCE [LARGE SCALE GENOMIC DNA]</scope>
</reference>
<feature type="short sequence motif" description="Q motif" evidence="6">
    <location>
        <begin position="6"/>
        <end position="34"/>
    </location>
</feature>
<dbReference type="HAMAP" id="MF_01494">
    <property type="entry name" value="DEAD_helicase_CshB"/>
    <property type="match status" value="1"/>
</dbReference>
<accession>A0A1D2K914</accession>